<name>A0AA39FKE2_9HYME</name>
<proteinExistence type="predicted"/>
<keyword evidence="2" id="KW-1185">Reference proteome</keyword>
<dbReference type="Proteomes" id="UP001168990">
    <property type="component" value="Unassembled WGS sequence"/>
</dbReference>
<evidence type="ECO:0000313" key="2">
    <source>
        <dbReference type="Proteomes" id="UP001168990"/>
    </source>
</evidence>
<reference evidence="1" key="1">
    <citation type="journal article" date="2023" name="bioRxiv">
        <title>Scaffold-level genome assemblies of two parasitoid biocontrol wasps reveal the parthenogenesis mechanism and an associated novel virus.</title>
        <authorList>
            <person name="Inwood S."/>
            <person name="Skelly J."/>
            <person name="Guhlin J."/>
            <person name="Harrop T."/>
            <person name="Goldson S."/>
            <person name="Dearden P."/>
        </authorList>
    </citation>
    <scope>NUCLEOTIDE SEQUENCE</scope>
    <source>
        <strain evidence="1">Irish</strain>
        <tissue evidence="1">Whole body</tissue>
    </source>
</reference>
<sequence>MCINTGSPPLETWSLSRCRCRYMNVETLGVLDMSRIYALLPADTVLNIYIIFVTATGLDGGSLWDNVERDCNPVHTSWAIWTVRATQCYTWDVSKLVGWPLPSTTLS</sequence>
<organism evidence="1 2">
    <name type="scientific">Microctonus aethiopoides</name>
    <dbReference type="NCBI Taxonomy" id="144406"/>
    <lineage>
        <taxon>Eukaryota</taxon>
        <taxon>Metazoa</taxon>
        <taxon>Ecdysozoa</taxon>
        <taxon>Arthropoda</taxon>
        <taxon>Hexapoda</taxon>
        <taxon>Insecta</taxon>
        <taxon>Pterygota</taxon>
        <taxon>Neoptera</taxon>
        <taxon>Endopterygota</taxon>
        <taxon>Hymenoptera</taxon>
        <taxon>Apocrita</taxon>
        <taxon>Ichneumonoidea</taxon>
        <taxon>Braconidae</taxon>
        <taxon>Euphorinae</taxon>
        <taxon>Microctonus</taxon>
    </lineage>
</organism>
<dbReference type="AlphaFoldDB" id="A0AA39FKE2"/>
<comment type="caution">
    <text evidence="1">The sequence shown here is derived from an EMBL/GenBank/DDBJ whole genome shotgun (WGS) entry which is preliminary data.</text>
</comment>
<evidence type="ECO:0000313" key="1">
    <source>
        <dbReference type="EMBL" id="KAK0171050.1"/>
    </source>
</evidence>
<reference evidence="1" key="2">
    <citation type="submission" date="2023-03" db="EMBL/GenBank/DDBJ databases">
        <authorList>
            <person name="Inwood S.N."/>
            <person name="Skelly J.G."/>
            <person name="Guhlin J."/>
            <person name="Harrop T.W.R."/>
            <person name="Goldson S.G."/>
            <person name="Dearden P.K."/>
        </authorList>
    </citation>
    <scope>NUCLEOTIDE SEQUENCE</scope>
    <source>
        <strain evidence="1">Irish</strain>
        <tissue evidence="1">Whole body</tissue>
    </source>
</reference>
<accession>A0AA39FKE2</accession>
<protein>
    <submittedName>
        <fullName evidence="1">Uncharacterized protein</fullName>
    </submittedName>
</protein>
<gene>
    <name evidence="1" type="ORF">PV328_008815</name>
</gene>
<dbReference type="EMBL" id="JAQQBS010000003">
    <property type="protein sequence ID" value="KAK0171050.1"/>
    <property type="molecule type" value="Genomic_DNA"/>
</dbReference>